<feature type="transmembrane region" description="Helical" evidence="3">
    <location>
        <begin position="39"/>
        <end position="59"/>
    </location>
</feature>
<organism evidence="5 6">
    <name type="scientific">Mycoemilia scoparia</name>
    <dbReference type="NCBI Taxonomy" id="417184"/>
    <lineage>
        <taxon>Eukaryota</taxon>
        <taxon>Fungi</taxon>
        <taxon>Fungi incertae sedis</taxon>
        <taxon>Zoopagomycota</taxon>
        <taxon>Kickxellomycotina</taxon>
        <taxon>Kickxellomycetes</taxon>
        <taxon>Kickxellales</taxon>
        <taxon>Kickxellaceae</taxon>
        <taxon>Mycoemilia</taxon>
    </lineage>
</organism>
<gene>
    <name evidence="5" type="ORF">H4219_001329</name>
</gene>
<evidence type="ECO:0000256" key="2">
    <source>
        <dbReference type="SAM" id="MobiDB-lite"/>
    </source>
</evidence>
<comment type="caution">
    <text evidence="5">The sequence shown here is derived from an EMBL/GenBank/DDBJ whole genome shotgun (WGS) entry which is preliminary data.</text>
</comment>
<keyword evidence="3" id="KW-1133">Transmembrane helix</keyword>
<feature type="compositionally biased region" description="Low complexity" evidence="2">
    <location>
        <begin position="378"/>
        <end position="387"/>
    </location>
</feature>
<dbReference type="EMBL" id="JANBPU010000014">
    <property type="protein sequence ID" value="KAJ1920354.1"/>
    <property type="molecule type" value="Genomic_DNA"/>
</dbReference>
<keyword evidence="6" id="KW-1185">Reference proteome</keyword>
<feature type="domain" description="RING-type" evidence="4">
    <location>
        <begin position="281"/>
        <end position="323"/>
    </location>
</feature>
<dbReference type="InterPro" id="IPR001841">
    <property type="entry name" value="Znf_RING"/>
</dbReference>
<dbReference type="InterPro" id="IPR051826">
    <property type="entry name" value="E3_ubiquitin-ligase_domain"/>
</dbReference>
<name>A0A9W8A0D0_9FUNG</name>
<reference evidence="5" key="1">
    <citation type="submission" date="2022-07" db="EMBL/GenBank/DDBJ databases">
        <title>Phylogenomic reconstructions and comparative analyses of Kickxellomycotina fungi.</title>
        <authorList>
            <person name="Reynolds N.K."/>
            <person name="Stajich J.E."/>
            <person name="Barry K."/>
            <person name="Grigoriev I.V."/>
            <person name="Crous P."/>
            <person name="Smith M.E."/>
        </authorList>
    </citation>
    <scope>NUCLEOTIDE SEQUENCE</scope>
    <source>
        <strain evidence="5">NBRC 100468</strain>
    </source>
</reference>
<evidence type="ECO:0000313" key="6">
    <source>
        <dbReference type="Proteomes" id="UP001150538"/>
    </source>
</evidence>
<evidence type="ECO:0000259" key="4">
    <source>
        <dbReference type="PROSITE" id="PS50089"/>
    </source>
</evidence>
<evidence type="ECO:0000313" key="5">
    <source>
        <dbReference type="EMBL" id="KAJ1920354.1"/>
    </source>
</evidence>
<dbReference type="PANTHER" id="PTHR22765">
    <property type="entry name" value="RING FINGER AND PROTEASE ASSOCIATED DOMAIN-CONTAINING"/>
    <property type="match status" value="1"/>
</dbReference>
<dbReference type="GO" id="GO:0006511">
    <property type="term" value="P:ubiquitin-dependent protein catabolic process"/>
    <property type="evidence" value="ECO:0007669"/>
    <property type="project" value="TreeGrafter"/>
</dbReference>
<dbReference type="InterPro" id="IPR013083">
    <property type="entry name" value="Znf_RING/FYVE/PHD"/>
</dbReference>
<sequence length="432" mass="47778">MYVPTKGQIAQPTLIAPEPYVPTKKDLDSSSFGNGDVKVFVLLAVVASLFVAAVTIRIAGMRRQRAHGLTIPQSANNRQNVMSRLELDRLPVYQVMPHPLKRGRYYLANITTIKIPRSENDSYSDSQSIEKPGTSHINLYTPPFSGIQSLTPPTIGTPLSKSMSLPRRAPSLSAADYIYTAAKPKKLRRSTTRPLSYTPNRNSRIWSSFREVNRLISPTPAVIKDSKGIPISQKSSSLGTMINVVATEIRSTTDDITAITDDVRISRSHTLNSEGESIGPCPICLEDYSAGEYIRKLPCGHDYHILCIDTWLISKSPTCPYCKYDARNLYPQTSPSDQGKSTTAVTVDNTPPITPSPENTTSILSPQDTHSSETNQESSTSVSTGGSQTLASTGRQRASRDVRIRASDWYERTHNWMSRTLDRLGQQQTFRV</sequence>
<dbReference type="AlphaFoldDB" id="A0A9W8A0D0"/>
<evidence type="ECO:0000256" key="3">
    <source>
        <dbReference type="SAM" id="Phobius"/>
    </source>
</evidence>
<dbReference type="Proteomes" id="UP001150538">
    <property type="component" value="Unassembled WGS sequence"/>
</dbReference>
<proteinExistence type="predicted"/>
<dbReference type="Gene3D" id="3.30.40.10">
    <property type="entry name" value="Zinc/RING finger domain, C3HC4 (zinc finger)"/>
    <property type="match status" value="1"/>
</dbReference>
<keyword evidence="1" id="KW-0479">Metal-binding</keyword>
<dbReference type="PROSITE" id="PS50089">
    <property type="entry name" value="ZF_RING_2"/>
    <property type="match status" value="1"/>
</dbReference>
<dbReference type="SMART" id="SM00184">
    <property type="entry name" value="RING"/>
    <property type="match status" value="1"/>
</dbReference>
<dbReference type="GO" id="GO:0061630">
    <property type="term" value="F:ubiquitin protein ligase activity"/>
    <property type="evidence" value="ECO:0007669"/>
    <property type="project" value="TreeGrafter"/>
</dbReference>
<feature type="region of interest" description="Disordered" evidence="2">
    <location>
        <begin position="333"/>
        <end position="400"/>
    </location>
</feature>
<keyword evidence="3" id="KW-0472">Membrane</keyword>
<protein>
    <recommendedName>
        <fullName evidence="4">RING-type domain-containing protein</fullName>
    </recommendedName>
</protein>
<dbReference type="PANTHER" id="PTHR22765:SF434">
    <property type="entry name" value="GB|AAD18119.1-RELATED"/>
    <property type="match status" value="1"/>
</dbReference>
<keyword evidence="1" id="KW-0862">Zinc</keyword>
<dbReference type="Pfam" id="PF13639">
    <property type="entry name" value="zf-RING_2"/>
    <property type="match status" value="1"/>
</dbReference>
<dbReference type="GO" id="GO:0008270">
    <property type="term" value="F:zinc ion binding"/>
    <property type="evidence" value="ECO:0007669"/>
    <property type="project" value="UniProtKB-KW"/>
</dbReference>
<accession>A0A9W8A0D0</accession>
<dbReference type="SUPFAM" id="SSF57850">
    <property type="entry name" value="RING/U-box"/>
    <property type="match status" value="1"/>
</dbReference>
<keyword evidence="3" id="KW-0812">Transmembrane</keyword>
<keyword evidence="1" id="KW-0863">Zinc-finger</keyword>
<dbReference type="OrthoDB" id="8062037at2759"/>
<evidence type="ECO:0000256" key="1">
    <source>
        <dbReference type="PROSITE-ProRule" id="PRU00175"/>
    </source>
</evidence>
<feature type="compositionally biased region" description="Polar residues" evidence="2">
    <location>
        <begin position="333"/>
        <end position="377"/>
    </location>
</feature>